<dbReference type="SUPFAM" id="SSF56935">
    <property type="entry name" value="Porins"/>
    <property type="match status" value="1"/>
</dbReference>
<name>A0A4U1CJL7_9SPHI</name>
<keyword evidence="7" id="KW-1185">Reference proteome</keyword>
<dbReference type="EMBL" id="SWBQ01000002">
    <property type="protein sequence ID" value="TKC07200.1"/>
    <property type="molecule type" value="Genomic_DNA"/>
</dbReference>
<dbReference type="InterPro" id="IPR039426">
    <property type="entry name" value="TonB-dep_rcpt-like"/>
</dbReference>
<keyword evidence="4" id="KW-1134">Transmembrane beta strand</keyword>
<evidence type="ECO:0000313" key="7">
    <source>
        <dbReference type="Proteomes" id="UP000307244"/>
    </source>
</evidence>
<comment type="similarity">
    <text evidence="4">Belongs to the TonB-dependent receptor family.</text>
</comment>
<reference evidence="6 7" key="1">
    <citation type="submission" date="2019-04" db="EMBL/GenBank/DDBJ databases">
        <title>Pedobacter sp. RP-3-15 sp. nov., isolated from Arctic soil.</title>
        <authorList>
            <person name="Dahal R.H."/>
            <person name="Kim D.-U."/>
        </authorList>
    </citation>
    <scope>NUCLEOTIDE SEQUENCE [LARGE SCALE GENOMIC DNA]</scope>
    <source>
        <strain evidence="6 7">RP-3-15</strain>
    </source>
</reference>
<feature type="domain" description="Secretin/TonB short N-terminal" evidence="5">
    <location>
        <begin position="69"/>
        <end position="121"/>
    </location>
</feature>
<comment type="subcellular location">
    <subcellularLocation>
        <location evidence="4">Cell outer membrane</location>
        <topology evidence="4">Multi-pass membrane protein</topology>
    </subcellularLocation>
</comment>
<dbReference type="SMART" id="SM00965">
    <property type="entry name" value="STN"/>
    <property type="match status" value="1"/>
</dbReference>
<evidence type="ECO:0000256" key="4">
    <source>
        <dbReference type="PROSITE-ProRule" id="PRU01360"/>
    </source>
</evidence>
<dbReference type="OrthoDB" id="9768177at2"/>
<dbReference type="Pfam" id="PF07660">
    <property type="entry name" value="STN"/>
    <property type="match status" value="1"/>
</dbReference>
<dbReference type="NCBIfam" id="TIGR04057">
    <property type="entry name" value="SusC_RagA_signa"/>
    <property type="match status" value="1"/>
</dbReference>
<accession>A0A4U1CJL7</accession>
<sequence>MINYYFTKEPSWNRVRSKLILTMKLTFLMVMIACLNVSAKVFSQEKLSFDMKNMELSRALKLIEKQSSFRFVYSPTEGPFNKQISVKVNKAPITDILDQLLEGTSLVYAIEGDNLVTISSKGKLLKDITVTGIVTDAAGLPLPGVSVSVKGVKGLGAMTDGTGKFSLKVPDNAILVFSFVSYETQEVAAVAGSTMRIQLKESNNNLDEIVVQAYGTTTKRKTTSAISTLDMKNVAPLPVQSINDAVAGRLAGIIVTTTSGAPGTKSVISIRGGGTPLFVIDNIIRSSNDFSNLNPNDIQDYSVLKDAAATALYGVAAANGVIVVTTKKGTEGSTNINYSYNQIFSQPTLFPTKVSSYEQLKAINDVYVAEGIQPPTKPEDLEGFRLGTDLIKYPNTDWRKVGMKDFAPEMRHDLSLSSGGKVTKYYASVSYYDQGTILRTDKNFNRRTTYRLNTTSNFDNLNLTVTTNLDGFVENNSQPGVSYGNLYSHIQNKQPRQQAYNEFGLPSNNTVDNPAVELHPQSGYIRNLSRVFNGNLGVEYAAHFLEGLKFKFNGVYNMYNSIGKSWNALAPSYANGSTTPIYANPPSLTSSSGEGKSITLQGYVTYNKTFGDHSVDFLGVYEQQQFYSSSLSGQRTAYQILFDQLLAGPTLNQSVGGSEGESARSAYLGRLNYTYKSKYSAELSVRRDGSDLFVPGKQWGTFYAVSAGYSISEENFMKGLKDKHIFDYLKFRGSYGVTGNSDGVGRFLYIPGYGISSVGWVIDGKAVQGTSEPGSLPSVNYSWQTIKSRNFGFDFASLDNHLNGSAEYYYTRTTGFVVGDPKFSQTLGIGLPPINFAEGANRKEGYEFNLSWNNSVGKLNYKVGLNFTRFNTLTERNTEDQATLQNPFTRGSGVANDFLRTGYYNAGFYTDYSQLLSGARIINANNVTAGDLRYQDTNGDGQINGSDNRRIGTNTMPRSNYGITVDLDYKGFFFTTVIQGAGNRDRYIGDVVQGASGQTLLTYDFQTDYWRPDNTDALFPRQVSTPSVNGSQNYQISDFWLIQSKYLRLKYLQLGYDFKHSLLKKSAFQQLRVFASGTNLLTSAKSQKYFIDPESETNNYGYPVQRTISFGISAGF</sequence>
<keyword evidence="3 4" id="KW-0998">Cell outer membrane</keyword>
<dbReference type="InterPro" id="IPR023997">
    <property type="entry name" value="TonB-dep_OMP_SusC/RagA_CS"/>
</dbReference>
<dbReference type="Proteomes" id="UP000307244">
    <property type="component" value="Unassembled WGS sequence"/>
</dbReference>
<dbReference type="AlphaFoldDB" id="A0A4U1CJL7"/>
<organism evidence="6 7">
    <name type="scientific">Pedobacter frigoris</name>
    <dbReference type="NCBI Taxonomy" id="2571272"/>
    <lineage>
        <taxon>Bacteria</taxon>
        <taxon>Pseudomonadati</taxon>
        <taxon>Bacteroidota</taxon>
        <taxon>Sphingobacteriia</taxon>
        <taxon>Sphingobacteriales</taxon>
        <taxon>Sphingobacteriaceae</taxon>
        <taxon>Pedobacter</taxon>
    </lineage>
</organism>
<dbReference type="InterPro" id="IPR037066">
    <property type="entry name" value="Plug_dom_sf"/>
</dbReference>
<dbReference type="Gene3D" id="3.55.50.30">
    <property type="match status" value="1"/>
</dbReference>
<dbReference type="InterPro" id="IPR008969">
    <property type="entry name" value="CarboxyPept-like_regulatory"/>
</dbReference>
<dbReference type="InterPro" id="IPR023996">
    <property type="entry name" value="TonB-dep_OMP_SusC/RagA"/>
</dbReference>
<keyword evidence="4" id="KW-0812">Transmembrane</keyword>
<dbReference type="SUPFAM" id="SSF49464">
    <property type="entry name" value="Carboxypeptidase regulatory domain-like"/>
    <property type="match status" value="1"/>
</dbReference>
<evidence type="ECO:0000259" key="5">
    <source>
        <dbReference type="SMART" id="SM00965"/>
    </source>
</evidence>
<gene>
    <name evidence="6" type="ORF">FA047_08045</name>
</gene>
<dbReference type="PROSITE" id="PS52016">
    <property type="entry name" value="TONB_DEPENDENT_REC_3"/>
    <property type="match status" value="1"/>
</dbReference>
<evidence type="ECO:0000256" key="2">
    <source>
        <dbReference type="ARBA" id="ARBA00023136"/>
    </source>
</evidence>
<dbReference type="Gene3D" id="2.170.130.10">
    <property type="entry name" value="TonB-dependent receptor, plug domain"/>
    <property type="match status" value="1"/>
</dbReference>
<dbReference type="GO" id="GO:0009279">
    <property type="term" value="C:cell outer membrane"/>
    <property type="evidence" value="ECO:0007669"/>
    <property type="project" value="UniProtKB-SubCell"/>
</dbReference>
<dbReference type="Gene3D" id="2.60.40.1120">
    <property type="entry name" value="Carboxypeptidase-like, regulatory domain"/>
    <property type="match status" value="1"/>
</dbReference>
<dbReference type="InterPro" id="IPR012910">
    <property type="entry name" value="Plug_dom"/>
</dbReference>
<protein>
    <submittedName>
        <fullName evidence="6">SusC/RagA family TonB-linked outer membrane protein</fullName>
    </submittedName>
</protein>
<proteinExistence type="inferred from homology"/>
<evidence type="ECO:0000256" key="3">
    <source>
        <dbReference type="ARBA" id="ARBA00023237"/>
    </source>
</evidence>
<dbReference type="Pfam" id="PF07715">
    <property type="entry name" value="Plug"/>
    <property type="match status" value="1"/>
</dbReference>
<comment type="caution">
    <text evidence="6">The sequence shown here is derived from an EMBL/GenBank/DDBJ whole genome shotgun (WGS) entry which is preliminary data.</text>
</comment>
<keyword evidence="1 4" id="KW-0813">Transport</keyword>
<keyword evidence="2 4" id="KW-0472">Membrane</keyword>
<dbReference type="NCBIfam" id="TIGR04056">
    <property type="entry name" value="OMP_RagA_SusC"/>
    <property type="match status" value="1"/>
</dbReference>
<dbReference type="InterPro" id="IPR011662">
    <property type="entry name" value="Secretin/TonB_short_N"/>
</dbReference>
<evidence type="ECO:0000313" key="6">
    <source>
        <dbReference type="EMBL" id="TKC07200.1"/>
    </source>
</evidence>
<dbReference type="Pfam" id="PF13715">
    <property type="entry name" value="CarbopepD_reg_2"/>
    <property type="match status" value="1"/>
</dbReference>
<evidence type="ECO:0000256" key="1">
    <source>
        <dbReference type="ARBA" id="ARBA00022448"/>
    </source>
</evidence>